<reference evidence="13" key="2">
    <citation type="submission" date="2025-08" db="UniProtKB">
        <authorList>
            <consortium name="RefSeq"/>
        </authorList>
    </citation>
    <scope>IDENTIFICATION</scope>
    <source>
        <tissue evidence="13">Young leaves</tissue>
    </source>
</reference>
<dbReference type="Gene3D" id="3.80.10.10">
    <property type="entry name" value="Ribonuclease Inhibitor"/>
    <property type="match status" value="3"/>
</dbReference>
<evidence type="ECO:0000256" key="4">
    <source>
        <dbReference type="ARBA" id="ARBA00022741"/>
    </source>
</evidence>
<dbReference type="Pfam" id="PF25019">
    <property type="entry name" value="LRR_R13L1-DRL21"/>
    <property type="match status" value="1"/>
</dbReference>
<evidence type="ECO:0000256" key="1">
    <source>
        <dbReference type="ARBA" id="ARBA00008894"/>
    </source>
</evidence>
<keyword evidence="4" id="KW-0547">Nucleotide-binding</keyword>
<evidence type="ECO:0000256" key="6">
    <source>
        <dbReference type="ARBA" id="ARBA00022840"/>
    </source>
</evidence>
<dbReference type="InterPro" id="IPR056789">
    <property type="entry name" value="LRR_R13L1-DRL21"/>
</dbReference>
<dbReference type="GO" id="GO:0002758">
    <property type="term" value="P:innate immune response-activating signaling pathway"/>
    <property type="evidence" value="ECO:0007669"/>
    <property type="project" value="UniProtKB-ARBA"/>
</dbReference>
<dbReference type="RefSeq" id="XP_038979922.1">
    <property type="nucleotide sequence ID" value="XM_039123994.1"/>
</dbReference>
<dbReference type="InterPro" id="IPR041118">
    <property type="entry name" value="Rx_N"/>
</dbReference>
<keyword evidence="2" id="KW-0433">Leucine-rich repeat</keyword>
<comment type="similarity">
    <text evidence="1">Belongs to the disease resistance NB-LRR family.</text>
</comment>
<dbReference type="SUPFAM" id="SSF52540">
    <property type="entry name" value="P-loop containing nucleoside triphosphate hydrolases"/>
    <property type="match status" value="1"/>
</dbReference>
<dbReference type="PRINTS" id="PR00364">
    <property type="entry name" value="DISEASERSIST"/>
</dbReference>
<organism evidence="12 13">
    <name type="scientific">Phoenix dactylifera</name>
    <name type="common">Date palm</name>
    <dbReference type="NCBI Taxonomy" id="42345"/>
    <lineage>
        <taxon>Eukaryota</taxon>
        <taxon>Viridiplantae</taxon>
        <taxon>Streptophyta</taxon>
        <taxon>Embryophyta</taxon>
        <taxon>Tracheophyta</taxon>
        <taxon>Spermatophyta</taxon>
        <taxon>Magnoliopsida</taxon>
        <taxon>Liliopsida</taxon>
        <taxon>Arecaceae</taxon>
        <taxon>Coryphoideae</taxon>
        <taxon>Phoeniceae</taxon>
        <taxon>Phoenix</taxon>
    </lineage>
</organism>
<evidence type="ECO:0000256" key="7">
    <source>
        <dbReference type="SAM" id="MobiDB-lite"/>
    </source>
</evidence>
<dbReference type="FunFam" id="1.10.10.10:FF:000322">
    <property type="entry name" value="Probable disease resistance protein At1g63360"/>
    <property type="match status" value="1"/>
</dbReference>
<name>A0A8B9A2P4_PHODC</name>
<feature type="domain" description="Disease resistance N-terminal" evidence="9">
    <location>
        <begin position="32"/>
        <end position="103"/>
    </location>
</feature>
<feature type="domain" description="NB-ARC" evidence="8">
    <location>
        <begin position="175"/>
        <end position="345"/>
    </location>
</feature>
<dbReference type="Pfam" id="PF23559">
    <property type="entry name" value="WHD_DRP"/>
    <property type="match status" value="1"/>
</dbReference>
<accession>A0A8B9A2P4</accession>
<dbReference type="Proteomes" id="UP000228380">
    <property type="component" value="Chromosome 1"/>
</dbReference>
<dbReference type="Pfam" id="PF00931">
    <property type="entry name" value="NB-ARC"/>
    <property type="match status" value="1"/>
</dbReference>
<keyword evidence="5" id="KW-0611">Plant defense</keyword>
<proteinExistence type="inferred from homology"/>
<dbReference type="GO" id="GO:0043531">
    <property type="term" value="F:ADP binding"/>
    <property type="evidence" value="ECO:0007669"/>
    <property type="project" value="InterPro"/>
</dbReference>
<reference evidence="12" key="1">
    <citation type="journal article" date="2019" name="Nat. Commun.">
        <title>Genome-wide association mapping of date palm fruit traits.</title>
        <authorList>
            <person name="Hazzouri K.M."/>
            <person name="Gros-Balthazard M."/>
            <person name="Flowers J.M."/>
            <person name="Copetti D."/>
            <person name="Lemansour A."/>
            <person name="Lebrun M."/>
            <person name="Masmoudi K."/>
            <person name="Ferrand S."/>
            <person name="Dhar M.I."/>
            <person name="Fresquez Z.A."/>
            <person name="Rosas U."/>
            <person name="Zhang J."/>
            <person name="Talag J."/>
            <person name="Lee S."/>
            <person name="Kudrna D."/>
            <person name="Powell R.F."/>
            <person name="Leitch I.J."/>
            <person name="Krueger R.R."/>
            <person name="Wing R.A."/>
            <person name="Amiri K.M.A."/>
            <person name="Purugganan M.D."/>
        </authorList>
    </citation>
    <scope>NUCLEOTIDE SEQUENCE [LARGE SCALE GENOMIC DNA]</scope>
    <source>
        <strain evidence="12">cv. Khalas</strain>
    </source>
</reference>
<feature type="domain" description="R13L1/DRL21-like LRR repeat region" evidence="11">
    <location>
        <begin position="670"/>
        <end position="801"/>
    </location>
</feature>
<evidence type="ECO:0000313" key="12">
    <source>
        <dbReference type="Proteomes" id="UP000228380"/>
    </source>
</evidence>
<dbReference type="PANTHER" id="PTHR36766:SF40">
    <property type="entry name" value="DISEASE RESISTANCE PROTEIN RGA3"/>
    <property type="match status" value="1"/>
</dbReference>
<dbReference type="KEGG" id="pda:103698569"/>
<dbReference type="CDD" id="cd14798">
    <property type="entry name" value="RX-CC_like"/>
    <property type="match status" value="1"/>
</dbReference>
<evidence type="ECO:0000256" key="2">
    <source>
        <dbReference type="ARBA" id="ARBA00022614"/>
    </source>
</evidence>
<protein>
    <submittedName>
        <fullName evidence="13">Disease resistance protein RGA4</fullName>
    </submittedName>
</protein>
<evidence type="ECO:0000259" key="10">
    <source>
        <dbReference type="Pfam" id="PF23559"/>
    </source>
</evidence>
<feature type="region of interest" description="Disordered" evidence="7">
    <location>
        <begin position="102"/>
        <end position="123"/>
    </location>
</feature>
<dbReference type="InterPro" id="IPR032675">
    <property type="entry name" value="LRR_dom_sf"/>
</dbReference>
<evidence type="ECO:0000256" key="3">
    <source>
        <dbReference type="ARBA" id="ARBA00022737"/>
    </source>
</evidence>
<evidence type="ECO:0000259" key="9">
    <source>
        <dbReference type="Pfam" id="PF18052"/>
    </source>
</evidence>
<sequence>MASAFLSSILSKTSQVLGFAQRSAVSLSSSSDPCSSVLKDLEKMERTLKRIQAVLHDAEEREIRDESVKLWLKELKEVAYDADDVLDEYEYELLRAQVEGRASRERKRVEGDDEVSTPDGMGDRIRDIKERFDEISQDRERLRLREEDGERRVLKAPYPASTSHMVEESGIYGRERDKQEVIDLLFSEGVGNGISVISIVGKGGLGKTTIAQLVYSNSKVKEYFDLTGWVCVSDDFDVPRLTKAILESITQSSCDLTQLSTLQDSLKKSLKGKRVLLVLDDVWNDQQSHWESLRNPFVGAETVKIIVTCRNYSVAEIMQTMRPYHPGCLSPEQSWSLFRHYAFGSQDPEKQPHLADIGKQIVKKCSGLPLAVKSIGSLLRHMAVKDDWMDVMQNDVWEIEENNEIFPALRLSYSRMPARLKPCFVYCSMFPKDYAFEKDELVRLWMAQGYIETSGGKRRMDDTGNEYFNDLQRRSFFDSYRSKFKMHDMIHDLAKSIAGNECWAIVDKKLPSLPNEVRHLYIGKSLRCYNFSALRTLLLQHRYGDRRVIPEIIKNLPLLRCLRTLQFFWERKDEIPDLFGNLKHLRYLCITSYEIEKLPESICLLYHLQILVLDCENLAKLPDGLGNLTNLHHLQIANKVILSLPAGIGKLTNLQSLLGCYIVQGGIGGALKGLANLRTLIISGLRNMVNIENARNAGLKHKHKFEQLVLHWNAVNEKCALHGIGHYRILHLEAENKDVLADEKREEAMLEYLQPHSNLKILSIQGYGGCKFPEWVGDPFSFASLQRIRIFNCEKINSLPLYIHDSLGNLDEPISTSMLERVYISGCRQLTSIAGLHHLHLLKYLKIYNCPQLRLLSEQGLPSNVRYLHIAKCQQLTSLSGMQNLTYLKELIIQNCPKLQIMVEDQLSSMPHRVEIIDCPGLSNWCQIQRINCIQVASGNKLTISNTWEKIMHGFDDLISVEHLYFSNYWKFLRPTQKNIMQRFDKSQSIEDLYFGDSWEPFRRRASISKLEELTIWGCTKFSPLRCLPQLRSIRSLVIKDCPGVRVLPSYLLLSTLKSLVVDSCEDLIFLRLAQPSRYTFEELQLVSCPKLERVEGLNCRFLANILRIERCPQLRLPQDDLPHLISIRSLVIKDCPGVRVLQDRLLPSTLKSLVVDSCEDLTLLRLKHQNRYVFEELQLVNCPKLEWVEGLNCRFLAKILRIERCPRLRLPQDVRQPSIPPRVKCQFSSMPYRVKIVDCPGLSHWCQIQRINCIQVASGTKLTISNTWEKIMHGFDDLTSIEYLCFSNSWKLFLRRDSIPVLEELTIWGCTKIPPLRCLPKLTSLRSLVIKDCPGIRVLPSCLLLSTLKSLVVDSCEDLIFLWLAQLSRYAFEELQLVNCPKLERVEGLNYRFLTNILRIERCPRLQLPQDDLHELISLRSLVIKDCPGVRVLQDRLLPSTLKSLVVDSCENLTFLRLAQPSRYAFEKLQLVNCPKLERVEGLNCCFLAKILRIERCPRLQLPQDDHHPSIPPRVEDQLCLTKWKLLIALD</sequence>
<dbReference type="GO" id="GO:0009626">
    <property type="term" value="P:plant-type hypersensitive response"/>
    <property type="evidence" value="ECO:0007669"/>
    <property type="project" value="UniProtKB-ARBA"/>
</dbReference>
<keyword evidence="6" id="KW-0067">ATP-binding</keyword>
<dbReference type="Gene3D" id="3.40.50.300">
    <property type="entry name" value="P-loop containing nucleotide triphosphate hydrolases"/>
    <property type="match status" value="1"/>
</dbReference>
<dbReference type="InterPro" id="IPR027417">
    <property type="entry name" value="P-loop_NTPase"/>
</dbReference>
<keyword evidence="3" id="KW-0677">Repeat</keyword>
<dbReference type="Gene3D" id="1.10.8.430">
    <property type="entry name" value="Helical domain of apoptotic protease-activating factors"/>
    <property type="match status" value="1"/>
</dbReference>
<dbReference type="InterPro" id="IPR038005">
    <property type="entry name" value="RX-like_CC"/>
</dbReference>
<dbReference type="InterPro" id="IPR036388">
    <property type="entry name" value="WH-like_DNA-bd_sf"/>
</dbReference>
<dbReference type="SUPFAM" id="SSF52058">
    <property type="entry name" value="L domain-like"/>
    <property type="match status" value="3"/>
</dbReference>
<keyword evidence="12" id="KW-1185">Reference proteome</keyword>
<evidence type="ECO:0000313" key="13">
    <source>
        <dbReference type="RefSeq" id="XP_038979922.1"/>
    </source>
</evidence>
<dbReference type="PANTHER" id="PTHR36766">
    <property type="entry name" value="PLANT BROAD-SPECTRUM MILDEW RESISTANCE PROTEIN RPW8"/>
    <property type="match status" value="1"/>
</dbReference>
<dbReference type="Gene3D" id="1.20.5.4130">
    <property type="match status" value="1"/>
</dbReference>
<dbReference type="Gene3D" id="1.10.10.10">
    <property type="entry name" value="Winged helix-like DNA-binding domain superfamily/Winged helix DNA-binding domain"/>
    <property type="match status" value="1"/>
</dbReference>
<dbReference type="Pfam" id="PF18052">
    <property type="entry name" value="Rx_N"/>
    <property type="match status" value="1"/>
</dbReference>
<dbReference type="GO" id="GO:0042742">
    <property type="term" value="P:defense response to bacterium"/>
    <property type="evidence" value="ECO:0007669"/>
    <property type="project" value="UniProtKB-ARBA"/>
</dbReference>
<gene>
    <name evidence="13" type="primary">LOC103698569</name>
</gene>
<dbReference type="GO" id="GO:0005524">
    <property type="term" value="F:ATP binding"/>
    <property type="evidence" value="ECO:0007669"/>
    <property type="project" value="UniProtKB-KW"/>
</dbReference>
<dbReference type="InterPro" id="IPR002182">
    <property type="entry name" value="NB-ARC"/>
</dbReference>
<dbReference type="GeneID" id="103698569"/>
<feature type="domain" description="Disease resistance protein winged helix" evidence="10">
    <location>
        <begin position="429"/>
        <end position="494"/>
    </location>
</feature>
<dbReference type="InterPro" id="IPR058922">
    <property type="entry name" value="WHD_DRP"/>
</dbReference>
<evidence type="ECO:0000259" key="11">
    <source>
        <dbReference type="Pfam" id="PF25019"/>
    </source>
</evidence>
<dbReference type="InterPro" id="IPR042197">
    <property type="entry name" value="Apaf_helical"/>
</dbReference>
<evidence type="ECO:0000256" key="5">
    <source>
        <dbReference type="ARBA" id="ARBA00022821"/>
    </source>
</evidence>
<evidence type="ECO:0000259" key="8">
    <source>
        <dbReference type="Pfam" id="PF00931"/>
    </source>
</evidence>